<dbReference type="Proteomes" id="UP000326453">
    <property type="component" value="Plasmid pPAN2"/>
</dbReference>
<reference evidence="4 8" key="3">
    <citation type="submission" date="2020-07" db="EMBL/GenBank/DDBJ databases">
        <title>The complete genome of Paracoccus pantotrophus ACCC 10489.</title>
        <authorList>
            <person name="Si Y."/>
        </authorList>
    </citation>
    <scope>NUCLEOTIDE SEQUENCE [LARGE SCALE GENOMIC DNA]</scope>
    <source>
        <strain evidence="4 8">ACCC10489</strain>
        <plasmid evidence="4 8">unnamed1</plasmid>
    </source>
</reference>
<dbReference type="PANTHER" id="PTHR30143">
    <property type="entry name" value="ACID HYDRATASE"/>
    <property type="match status" value="1"/>
</dbReference>
<geneLocation type="plasmid" evidence="4 8">
    <name>unnamed1</name>
</geneLocation>
<dbReference type="EMBL" id="CP058691">
    <property type="protein sequence ID" value="QLH16778.1"/>
    <property type="molecule type" value="Genomic_DNA"/>
</dbReference>
<geneLocation type="plasmid" evidence="3">
    <name>pPAN2</name>
</geneLocation>
<dbReference type="GeneID" id="51370939"/>
<gene>
    <name evidence="5" type="ORF">BDE18_3772</name>
    <name evidence="3" type="ORF">ESD82_10200</name>
    <name evidence="4" type="ORF">HYQ43_21415</name>
</gene>
<dbReference type="InterPro" id="IPR036663">
    <property type="entry name" value="Fumarylacetoacetase_C_sf"/>
</dbReference>
<organism evidence="4 8">
    <name type="scientific">Paracoccus pantotrophus</name>
    <name type="common">Thiosphaera pantotropha</name>
    <dbReference type="NCBI Taxonomy" id="82367"/>
    <lineage>
        <taxon>Bacteria</taxon>
        <taxon>Pseudomonadati</taxon>
        <taxon>Pseudomonadota</taxon>
        <taxon>Alphaproteobacteria</taxon>
        <taxon>Rhodobacterales</taxon>
        <taxon>Paracoccaceae</taxon>
        <taxon>Paracoccus</taxon>
    </lineage>
</organism>
<dbReference type="PANTHER" id="PTHR30143:SF0">
    <property type="entry name" value="2-KETO-4-PENTENOATE HYDRATASE"/>
    <property type="match status" value="1"/>
</dbReference>
<dbReference type="GO" id="GO:0005737">
    <property type="term" value="C:cytoplasm"/>
    <property type="evidence" value="ECO:0007669"/>
    <property type="project" value="TreeGrafter"/>
</dbReference>
<evidence type="ECO:0000313" key="3">
    <source>
        <dbReference type="EMBL" id="QFG36560.1"/>
    </source>
</evidence>
<protein>
    <submittedName>
        <fullName evidence="4 5">Hydratase</fullName>
    </submittedName>
</protein>
<dbReference type="EMBL" id="RBLI01000003">
    <property type="protein sequence ID" value="RKS42846.1"/>
    <property type="molecule type" value="Genomic_DNA"/>
</dbReference>
<dbReference type="RefSeq" id="WP_024843777.1">
    <property type="nucleotide sequence ID" value="NZ_CP044425.1"/>
</dbReference>
<dbReference type="InterPro" id="IPR011234">
    <property type="entry name" value="Fumarylacetoacetase-like_C"/>
</dbReference>
<dbReference type="InterPro" id="IPR050772">
    <property type="entry name" value="Hydratase-Decarb/MhpD_sf"/>
</dbReference>
<dbReference type="Proteomes" id="UP000273626">
    <property type="component" value="Unassembled WGS sequence"/>
</dbReference>
<dbReference type="AlphaFoldDB" id="A0A1I5HQA2"/>
<name>A0A1I5HQA2_PARPN</name>
<evidence type="ECO:0000313" key="8">
    <source>
        <dbReference type="Proteomes" id="UP000509322"/>
    </source>
</evidence>
<evidence type="ECO:0000313" key="7">
    <source>
        <dbReference type="Proteomes" id="UP000326453"/>
    </source>
</evidence>
<evidence type="ECO:0000313" key="6">
    <source>
        <dbReference type="Proteomes" id="UP000273626"/>
    </source>
</evidence>
<proteinExistence type="predicted"/>
<keyword evidence="6" id="KW-1185">Reference proteome</keyword>
<accession>A0A1I5HQA2</accession>
<evidence type="ECO:0000259" key="2">
    <source>
        <dbReference type="Pfam" id="PF01557"/>
    </source>
</evidence>
<keyword evidence="4" id="KW-0614">Plasmid</keyword>
<dbReference type="GO" id="GO:0008684">
    <property type="term" value="F:2-oxopent-4-enoate hydratase activity"/>
    <property type="evidence" value="ECO:0007669"/>
    <property type="project" value="TreeGrafter"/>
</dbReference>
<dbReference type="OrthoDB" id="7854191at2"/>
<dbReference type="Proteomes" id="UP000509322">
    <property type="component" value="Plasmid unnamed1"/>
</dbReference>
<evidence type="ECO:0000313" key="5">
    <source>
        <dbReference type="EMBL" id="RKS42846.1"/>
    </source>
</evidence>
<reference evidence="5 6" key="1">
    <citation type="submission" date="2018-10" db="EMBL/GenBank/DDBJ databases">
        <title>Genomic Encyclopedia of Archaeal and Bacterial Type Strains, Phase II (KMG-II): from individual species to whole genera.</title>
        <authorList>
            <person name="Goeker M."/>
        </authorList>
    </citation>
    <scope>NUCLEOTIDE SEQUENCE [LARGE SCALE GENOMIC DNA]</scope>
    <source>
        <strain evidence="6">ATCC 35512 / DSM 2944 / CIP 106514 / LMD 82.5 / NBRC 102493 / NCCB 82005 / GB17</strain>
        <strain evidence="5">DSM 2944</strain>
    </source>
</reference>
<dbReference type="SUPFAM" id="SSF56529">
    <property type="entry name" value="FAH"/>
    <property type="match status" value="1"/>
</dbReference>
<geneLocation type="plasmid" evidence="7">
    <name>ppan2</name>
</geneLocation>
<reference evidence="3 7" key="2">
    <citation type="submission" date="2019-01" db="EMBL/GenBank/DDBJ databases">
        <title>Complete Genome Sequence and Annotation of the Paracoccus pantotrophus type strain DSM 2944.</title>
        <authorList>
            <person name="Bockwoldt J.A."/>
            <person name="Zimmermann M."/>
            <person name="Tiso T."/>
            <person name="Blank L.M."/>
        </authorList>
    </citation>
    <scope>NUCLEOTIDE SEQUENCE [LARGE SCALE GENOMIC DNA]</scope>
    <source>
        <strain evidence="3 7">DSM 2944</strain>
        <plasmid evidence="7">ppan2</plasmid>
        <plasmid evidence="3">pPAN2</plasmid>
    </source>
</reference>
<sequence length="246" mass="24786">MSAAFDPEAAARALLAVHGAAPRLPGLVPPPPDPDAAYAVQRAVIRALGGGAWKMALLAGRDRHAGALPGRGVVRSDALLPPLPADACIEVETALILGADLPAGATAAAAADAIAEVRLAFELVAPRLADRGTVLPLELMADGFGSAGIVLGDVLPDWRDGMTGPLGIALWLDERRVAVPETAASLAEAVDFLAWLAGHAAAQDLPLCQGDVIITGARIGPLPLDGARTARARAGGAAVSARFAGP</sequence>
<evidence type="ECO:0000313" key="4">
    <source>
        <dbReference type="EMBL" id="QLH16778.1"/>
    </source>
</evidence>
<feature type="domain" description="Fumarylacetoacetase-like C-terminal" evidence="2">
    <location>
        <begin position="87"/>
        <end position="221"/>
    </location>
</feature>
<keyword evidence="1" id="KW-0456">Lyase</keyword>
<evidence type="ECO:0000256" key="1">
    <source>
        <dbReference type="ARBA" id="ARBA00023239"/>
    </source>
</evidence>
<dbReference type="EMBL" id="CP044425">
    <property type="protein sequence ID" value="QFG36560.1"/>
    <property type="molecule type" value="Genomic_DNA"/>
</dbReference>
<dbReference type="Pfam" id="PF01557">
    <property type="entry name" value="FAA_hydrolase"/>
    <property type="match status" value="1"/>
</dbReference>
<dbReference type="Gene3D" id="3.90.850.10">
    <property type="entry name" value="Fumarylacetoacetase-like, C-terminal domain"/>
    <property type="match status" value="1"/>
</dbReference>
<dbReference type="KEGG" id="ppan:ESD82_10200"/>